<organism evidence="6 7">
    <name type="scientific">Pedobacter insulae</name>
    <dbReference type="NCBI Taxonomy" id="414048"/>
    <lineage>
        <taxon>Bacteria</taxon>
        <taxon>Pseudomonadati</taxon>
        <taxon>Bacteroidota</taxon>
        <taxon>Sphingobacteriia</taxon>
        <taxon>Sphingobacteriales</taxon>
        <taxon>Sphingobacteriaceae</taxon>
        <taxon>Pedobacter</taxon>
    </lineage>
</organism>
<name>A0A1I2TLW6_9SPHI</name>
<dbReference type="AlphaFoldDB" id="A0A1I2TLW6"/>
<feature type="compositionally biased region" description="Basic and acidic residues" evidence="3">
    <location>
        <begin position="192"/>
        <end position="223"/>
    </location>
</feature>
<evidence type="ECO:0000259" key="5">
    <source>
        <dbReference type="SMART" id="SM00244"/>
    </source>
</evidence>
<evidence type="ECO:0000256" key="1">
    <source>
        <dbReference type="ARBA" id="ARBA00004167"/>
    </source>
</evidence>
<dbReference type="GO" id="GO:0098552">
    <property type="term" value="C:side of membrane"/>
    <property type="evidence" value="ECO:0007669"/>
    <property type="project" value="UniProtKB-ARBA"/>
</dbReference>
<sequence length="318" mass="35229">MNPSTYILIILAVFVLIAFVSTFKVVPQRSVFIVERLGKYSRTLEAGFHVLIPFIDKIAYKQNLKEQAIDVASQICITKDNIAVEVDGILYLQVMDPQKASYGIDNYRFAVIQISQTTMRSVIGRMELDKTFEERETVNGTIVSAVDKASEPWGIKVSRYEVKNISPPQSIRDAMEKQMRAEREKRALIAESEGDKQAKINRAEGDKQEMIARSEGEKMRKINEASGTASEIEMVAVATAKGILEISKAINMEGGMNAVNLRIAEQYLTEFGKLAKTNNTMIVPADLSDIAGVISSITSVLNTSNLSPTLTKTPVRKS</sequence>
<evidence type="ECO:0000313" key="6">
    <source>
        <dbReference type="EMBL" id="SFG65890.1"/>
    </source>
</evidence>
<dbReference type="PRINTS" id="PR00721">
    <property type="entry name" value="STOMATIN"/>
</dbReference>
<dbReference type="EMBL" id="FOPP01000001">
    <property type="protein sequence ID" value="SFG65890.1"/>
    <property type="molecule type" value="Genomic_DNA"/>
</dbReference>
<keyword evidence="7" id="KW-1185">Reference proteome</keyword>
<accession>A0A1I2TLW6</accession>
<dbReference type="Pfam" id="PF16200">
    <property type="entry name" value="Band_7_C"/>
    <property type="match status" value="1"/>
</dbReference>
<keyword evidence="4" id="KW-1133">Transmembrane helix</keyword>
<evidence type="ECO:0000256" key="4">
    <source>
        <dbReference type="SAM" id="Phobius"/>
    </source>
</evidence>
<evidence type="ECO:0000313" key="7">
    <source>
        <dbReference type="Proteomes" id="UP000199666"/>
    </source>
</evidence>
<dbReference type="SUPFAM" id="SSF117892">
    <property type="entry name" value="Band 7/SPFH domain"/>
    <property type="match status" value="1"/>
</dbReference>
<comment type="similarity">
    <text evidence="2">Belongs to the band 7/mec-2 family.</text>
</comment>
<dbReference type="InterPro" id="IPR050710">
    <property type="entry name" value="Band7/mec-2_domain"/>
</dbReference>
<gene>
    <name evidence="6" type="ORF">SAMN04489864_101483</name>
</gene>
<keyword evidence="4" id="KW-0472">Membrane</keyword>
<evidence type="ECO:0000256" key="3">
    <source>
        <dbReference type="SAM" id="MobiDB-lite"/>
    </source>
</evidence>
<reference evidence="6 7" key="1">
    <citation type="submission" date="2016-10" db="EMBL/GenBank/DDBJ databases">
        <authorList>
            <person name="de Groot N.N."/>
        </authorList>
    </citation>
    <scope>NUCLEOTIDE SEQUENCE [LARGE SCALE GENOMIC DNA]</scope>
    <source>
        <strain evidence="6 7">DSM 18684</strain>
    </source>
</reference>
<dbReference type="GO" id="GO:0005886">
    <property type="term" value="C:plasma membrane"/>
    <property type="evidence" value="ECO:0007669"/>
    <property type="project" value="UniProtKB-ARBA"/>
</dbReference>
<dbReference type="STRING" id="414048.SAMN04489864_101483"/>
<feature type="domain" description="Band 7" evidence="5">
    <location>
        <begin position="21"/>
        <end position="179"/>
    </location>
</feature>
<dbReference type="FunFam" id="3.30.479.30:FF:000004">
    <property type="entry name" value="Putative membrane protease family, stomatin"/>
    <property type="match status" value="1"/>
</dbReference>
<dbReference type="Pfam" id="PF01145">
    <property type="entry name" value="Band_7"/>
    <property type="match status" value="1"/>
</dbReference>
<keyword evidence="4" id="KW-0812">Transmembrane</keyword>
<keyword evidence="6" id="KW-0378">Hydrolase</keyword>
<dbReference type="InterPro" id="IPR001972">
    <property type="entry name" value="Stomatin_HflK_fam"/>
</dbReference>
<dbReference type="InterPro" id="IPR032435">
    <property type="entry name" value="STML2-like_C"/>
</dbReference>
<dbReference type="PANTHER" id="PTHR43327:SF10">
    <property type="entry name" value="STOMATIN-LIKE PROTEIN 2, MITOCHONDRIAL"/>
    <property type="match status" value="1"/>
</dbReference>
<dbReference type="GO" id="GO:0006508">
    <property type="term" value="P:proteolysis"/>
    <property type="evidence" value="ECO:0007669"/>
    <property type="project" value="UniProtKB-KW"/>
</dbReference>
<keyword evidence="6" id="KW-0645">Protease</keyword>
<dbReference type="InterPro" id="IPR001107">
    <property type="entry name" value="Band_7"/>
</dbReference>
<feature type="transmembrane region" description="Helical" evidence="4">
    <location>
        <begin position="6"/>
        <end position="26"/>
    </location>
</feature>
<comment type="subcellular location">
    <subcellularLocation>
        <location evidence="1">Membrane</location>
        <topology evidence="1">Single-pass membrane protein</topology>
    </subcellularLocation>
</comment>
<dbReference type="RefSeq" id="WP_090991948.1">
    <property type="nucleotide sequence ID" value="NZ_FOPP01000001.1"/>
</dbReference>
<dbReference type="Gene3D" id="3.30.479.30">
    <property type="entry name" value="Band 7 domain"/>
    <property type="match status" value="1"/>
</dbReference>
<dbReference type="GO" id="GO:0008233">
    <property type="term" value="F:peptidase activity"/>
    <property type="evidence" value="ECO:0007669"/>
    <property type="project" value="UniProtKB-KW"/>
</dbReference>
<feature type="region of interest" description="Disordered" evidence="3">
    <location>
        <begin position="192"/>
        <end position="225"/>
    </location>
</feature>
<evidence type="ECO:0000256" key="2">
    <source>
        <dbReference type="ARBA" id="ARBA00008164"/>
    </source>
</evidence>
<proteinExistence type="inferred from homology"/>
<dbReference type="InterPro" id="IPR036013">
    <property type="entry name" value="Band_7/SPFH_dom_sf"/>
</dbReference>
<dbReference type="Proteomes" id="UP000199666">
    <property type="component" value="Unassembled WGS sequence"/>
</dbReference>
<dbReference type="PANTHER" id="PTHR43327">
    <property type="entry name" value="STOMATIN-LIKE PROTEIN 2, MITOCHONDRIAL"/>
    <property type="match status" value="1"/>
</dbReference>
<dbReference type="CDD" id="cd08829">
    <property type="entry name" value="SPFH_paraslipin"/>
    <property type="match status" value="1"/>
</dbReference>
<dbReference type="OrthoDB" id="9809197at2"/>
<protein>
    <submittedName>
        <fullName evidence="6">Regulator of protease activity HflC, stomatin/prohibitin superfamily</fullName>
    </submittedName>
</protein>
<dbReference type="SMART" id="SM00244">
    <property type="entry name" value="PHB"/>
    <property type="match status" value="1"/>
</dbReference>